<evidence type="ECO:0000259" key="2">
    <source>
        <dbReference type="Pfam" id="PF00339"/>
    </source>
</evidence>
<organism evidence="3 4">
    <name type="scientific">Hyalella azteca</name>
    <name type="common">Amphipod</name>
    <dbReference type="NCBI Taxonomy" id="294128"/>
    <lineage>
        <taxon>Eukaryota</taxon>
        <taxon>Metazoa</taxon>
        <taxon>Ecdysozoa</taxon>
        <taxon>Arthropoda</taxon>
        <taxon>Crustacea</taxon>
        <taxon>Multicrustacea</taxon>
        <taxon>Malacostraca</taxon>
        <taxon>Eumalacostraca</taxon>
        <taxon>Peracarida</taxon>
        <taxon>Amphipoda</taxon>
        <taxon>Senticaudata</taxon>
        <taxon>Talitrida</taxon>
        <taxon>Talitroidea</taxon>
        <taxon>Hyalellidae</taxon>
        <taxon>Hyalella</taxon>
    </lineage>
</organism>
<dbReference type="InterPro" id="IPR014756">
    <property type="entry name" value="Ig_E-set"/>
</dbReference>
<dbReference type="GeneID" id="108676170"/>
<dbReference type="PANTHER" id="PTHR11188:SF17">
    <property type="entry name" value="FI21816P1"/>
    <property type="match status" value="1"/>
</dbReference>
<evidence type="ECO:0000313" key="4">
    <source>
        <dbReference type="RefSeq" id="XP_018019710.1"/>
    </source>
</evidence>
<feature type="domain" description="Arrestin-like N-terminal" evidence="2">
    <location>
        <begin position="45"/>
        <end position="110"/>
    </location>
</feature>
<dbReference type="Proteomes" id="UP000694843">
    <property type="component" value="Unplaced"/>
</dbReference>
<dbReference type="SUPFAM" id="SSF81296">
    <property type="entry name" value="E set domains"/>
    <property type="match status" value="1"/>
</dbReference>
<dbReference type="RefSeq" id="XP_018019710.1">
    <property type="nucleotide sequence ID" value="XM_018164221.1"/>
</dbReference>
<dbReference type="OrthoDB" id="2333384at2759"/>
<dbReference type="InterPro" id="IPR014752">
    <property type="entry name" value="Arrestin-like_C"/>
</dbReference>
<dbReference type="Pfam" id="PF00339">
    <property type="entry name" value="Arrestin_N"/>
    <property type="match status" value="1"/>
</dbReference>
<protein>
    <submittedName>
        <fullName evidence="4">Arrestin domain-containing protein 2-like</fullName>
    </submittedName>
</protein>
<dbReference type="AlphaFoldDB" id="A0A8B7P170"/>
<dbReference type="GO" id="GO:0015031">
    <property type="term" value="P:protein transport"/>
    <property type="evidence" value="ECO:0007669"/>
    <property type="project" value="TreeGrafter"/>
</dbReference>
<comment type="similarity">
    <text evidence="1">Belongs to the arrestin family.</text>
</comment>
<evidence type="ECO:0000313" key="3">
    <source>
        <dbReference type="Proteomes" id="UP000694843"/>
    </source>
</evidence>
<sequence>MVKARCTGEKLVMGFRTFLRAKKSIVNKSLLHLLQKSDARFIRSEAWPATIETGTHEFGFEFILPVEAPSSFESPHSYVRYKVKALAKLPSASDKKAETYFSFCQPYDLNRDRAAKEYFNLRKELSWGIRPLKHGPVTLDLQSASK</sequence>
<name>A0A8B7P170_HYAAZ</name>
<dbReference type="InterPro" id="IPR011021">
    <property type="entry name" value="Arrestin-like_N"/>
</dbReference>
<dbReference type="Gene3D" id="2.60.40.640">
    <property type="match status" value="1"/>
</dbReference>
<dbReference type="InterPro" id="IPR050357">
    <property type="entry name" value="Arrestin_domain-protein"/>
</dbReference>
<dbReference type="GO" id="GO:0005737">
    <property type="term" value="C:cytoplasm"/>
    <property type="evidence" value="ECO:0007669"/>
    <property type="project" value="TreeGrafter"/>
</dbReference>
<keyword evidence="3" id="KW-1185">Reference proteome</keyword>
<dbReference type="KEGG" id="hazt:108676170"/>
<gene>
    <name evidence="4" type="primary">LOC108676170</name>
</gene>
<dbReference type="PANTHER" id="PTHR11188">
    <property type="entry name" value="ARRESTIN DOMAIN CONTAINING PROTEIN"/>
    <property type="match status" value="1"/>
</dbReference>
<accession>A0A8B7P170</accession>
<reference evidence="4" key="1">
    <citation type="submission" date="2025-08" db="UniProtKB">
        <authorList>
            <consortium name="RefSeq"/>
        </authorList>
    </citation>
    <scope>IDENTIFICATION</scope>
    <source>
        <tissue evidence="4">Whole organism</tissue>
    </source>
</reference>
<evidence type="ECO:0000256" key="1">
    <source>
        <dbReference type="ARBA" id="ARBA00005298"/>
    </source>
</evidence>
<proteinExistence type="inferred from homology"/>
<feature type="non-terminal residue" evidence="4">
    <location>
        <position position="146"/>
    </location>
</feature>